<protein>
    <recommendedName>
        <fullName evidence="3">ATPase AAA-type core domain-containing protein</fullName>
    </recommendedName>
</protein>
<sequence>MDAAFALLILALGSRVYRLLTETWPSWTLQKLRSFLAMGTSNDAAAVDVFVNQPEEFVFDNELLVLAIEQYVSHLLQVWKRGTGRMLLPKTIANNEHTAKQSARVLRTAEYCSRPSSFNPGCCMSAVEAFRRNFSLVMRPTDGDVVEVEPGLTVCFQQQMVPVSVLKKCKIVARRGTRPLMDAFIPLNFDAARRGHAFKRTRNKEENEGIDCGSTTTTTTASTNDSARTLNGMGDQSNATSAGKKVERVAVHQAILQCTDRNESGKERIMSFAKRAYAWYVPSVTDTKERYYLYPSASEWHHVLELWARQPSESSQCLHMKRFTLSSGGCDFGRLFFQQKAQLLELLEDFRQKKGKFAVPGVPHQLVILLHGMPGTGKSSVARNIAAFLNRHIVAVPIGFIHTDSMLQGVLSGGVVMIDGVASEEDEDEVLTQLMASQTQKLDVDKVLCAETVELSTDQGNDVRG</sequence>
<dbReference type="InterPro" id="IPR050747">
    <property type="entry name" value="Mitochondrial_chaperone_BCS1"/>
</dbReference>
<feature type="compositionally biased region" description="Low complexity" evidence="1">
    <location>
        <begin position="214"/>
        <end position="223"/>
    </location>
</feature>
<dbReference type="PANTHER" id="PTHR23070">
    <property type="entry name" value="BCS1 AAA-TYPE ATPASE"/>
    <property type="match status" value="1"/>
</dbReference>
<accession>A0A061J9G6</accession>
<keyword evidence="5" id="KW-1185">Reference proteome</keyword>
<feature type="domain" description="ATPase AAA-type core" evidence="3">
    <location>
        <begin position="368"/>
        <end position="400"/>
    </location>
</feature>
<feature type="region of interest" description="Disordered" evidence="1">
    <location>
        <begin position="203"/>
        <end position="243"/>
    </location>
</feature>
<dbReference type="InterPro" id="IPR027417">
    <property type="entry name" value="P-loop_NTPase"/>
</dbReference>
<dbReference type="GO" id="GO:0016887">
    <property type="term" value="F:ATP hydrolysis activity"/>
    <property type="evidence" value="ECO:0007669"/>
    <property type="project" value="InterPro"/>
</dbReference>
<feature type="signal peptide" evidence="2">
    <location>
        <begin position="1"/>
        <end position="21"/>
    </location>
</feature>
<dbReference type="EMBL" id="AUPL01002341">
    <property type="protein sequence ID" value="ESL09932.1"/>
    <property type="molecule type" value="Genomic_DNA"/>
</dbReference>
<feature type="compositionally biased region" description="Polar residues" evidence="1">
    <location>
        <begin position="224"/>
        <end position="241"/>
    </location>
</feature>
<dbReference type="SUPFAM" id="SSF52540">
    <property type="entry name" value="P-loop containing nucleoside triphosphate hydrolases"/>
    <property type="match status" value="1"/>
</dbReference>
<dbReference type="GO" id="GO:0005524">
    <property type="term" value="F:ATP binding"/>
    <property type="evidence" value="ECO:0007669"/>
    <property type="project" value="InterPro"/>
</dbReference>
<reference evidence="4 5" key="1">
    <citation type="submission" date="2013-07" db="EMBL/GenBank/DDBJ databases">
        <authorList>
            <person name="Stoco P.H."/>
            <person name="Wagner G."/>
            <person name="Gerber A."/>
            <person name="Zaha A."/>
            <person name="Thompson C."/>
            <person name="Bartholomeu D.C."/>
            <person name="Luckemeyer D.D."/>
            <person name="Bahia D."/>
            <person name="Loreto E."/>
            <person name="Prestes E.B."/>
            <person name="Lima F.M."/>
            <person name="Rodrigues-Luiz G."/>
            <person name="Vallejo G.A."/>
            <person name="Filho J.F."/>
            <person name="Monteiro K.M."/>
            <person name="Tyler K.M."/>
            <person name="de Almeida L.G."/>
            <person name="Ortiz M.F."/>
            <person name="Siervo M.A."/>
            <person name="de Moraes M.H."/>
            <person name="Cunha O.L."/>
            <person name="Mendonca-Neto R."/>
            <person name="Silva R."/>
            <person name="Teixeira S.M."/>
            <person name="Murta S.M."/>
            <person name="Sincero T.C."/>
            <person name="Mendes T.A."/>
            <person name="Urmenyi T.P."/>
            <person name="Silva V.G."/>
            <person name="da Rocha W.D."/>
            <person name="Andersson B."/>
            <person name="Romanha A.J."/>
            <person name="Steindel M."/>
            <person name="de Vasconcelos A.T."/>
            <person name="Grisard E.C."/>
        </authorList>
    </citation>
    <scope>NUCLEOTIDE SEQUENCE [LARGE SCALE GENOMIC DNA]</scope>
    <source>
        <strain evidence="4 5">SC58</strain>
    </source>
</reference>
<dbReference type="VEuPathDB" id="TriTrypDB:TRSC58_02341"/>
<evidence type="ECO:0000259" key="3">
    <source>
        <dbReference type="Pfam" id="PF00004"/>
    </source>
</evidence>
<dbReference type="AlphaFoldDB" id="A0A061J9G6"/>
<evidence type="ECO:0000256" key="1">
    <source>
        <dbReference type="SAM" id="MobiDB-lite"/>
    </source>
</evidence>
<evidence type="ECO:0000256" key="2">
    <source>
        <dbReference type="SAM" id="SignalP"/>
    </source>
</evidence>
<dbReference type="Pfam" id="PF00004">
    <property type="entry name" value="AAA"/>
    <property type="match status" value="1"/>
</dbReference>
<evidence type="ECO:0000313" key="4">
    <source>
        <dbReference type="EMBL" id="ESL09932.1"/>
    </source>
</evidence>
<dbReference type="Proteomes" id="UP000031737">
    <property type="component" value="Unassembled WGS sequence"/>
</dbReference>
<dbReference type="OrthoDB" id="10251412at2759"/>
<comment type="caution">
    <text evidence="4">The sequence shown here is derived from an EMBL/GenBank/DDBJ whole genome shotgun (WGS) entry which is preliminary data.</text>
</comment>
<proteinExistence type="predicted"/>
<organism evidence="4 5">
    <name type="scientific">Trypanosoma rangeli SC58</name>
    <dbReference type="NCBI Taxonomy" id="429131"/>
    <lineage>
        <taxon>Eukaryota</taxon>
        <taxon>Discoba</taxon>
        <taxon>Euglenozoa</taxon>
        <taxon>Kinetoplastea</taxon>
        <taxon>Metakinetoplastina</taxon>
        <taxon>Trypanosomatida</taxon>
        <taxon>Trypanosomatidae</taxon>
        <taxon>Trypanosoma</taxon>
        <taxon>Herpetosoma</taxon>
    </lineage>
</organism>
<gene>
    <name evidence="4" type="ORF">TRSC58_02341</name>
</gene>
<dbReference type="InterPro" id="IPR003959">
    <property type="entry name" value="ATPase_AAA_core"/>
</dbReference>
<keyword evidence="2" id="KW-0732">Signal</keyword>
<dbReference type="Gene3D" id="3.40.50.300">
    <property type="entry name" value="P-loop containing nucleotide triphosphate hydrolases"/>
    <property type="match status" value="1"/>
</dbReference>
<feature type="chain" id="PRO_5001605976" description="ATPase AAA-type core domain-containing protein" evidence="2">
    <location>
        <begin position="22"/>
        <end position="465"/>
    </location>
</feature>
<evidence type="ECO:0000313" key="5">
    <source>
        <dbReference type="Proteomes" id="UP000031737"/>
    </source>
</evidence>
<name>A0A061J9G6_TRYRA</name>